<dbReference type="SMART" id="SM00884">
    <property type="entry name" value="Cullin_Nedd8"/>
    <property type="match status" value="1"/>
</dbReference>
<dbReference type="Pfam" id="PF00888">
    <property type="entry name" value="Cullin"/>
    <property type="match status" value="1"/>
</dbReference>
<dbReference type="PROSITE" id="PS50069">
    <property type="entry name" value="CULLIN_2"/>
    <property type="match status" value="1"/>
</dbReference>
<dbReference type="SUPFAM" id="SSF74788">
    <property type="entry name" value="Cullin repeat-like"/>
    <property type="match status" value="1"/>
</dbReference>
<dbReference type="InterPro" id="IPR016157">
    <property type="entry name" value="Cullin_CS"/>
</dbReference>
<dbReference type="InterPro" id="IPR036388">
    <property type="entry name" value="WH-like_DNA-bd_sf"/>
</dbReference>
<feature type="region of interest" description="Disordered" evidence="5">
    <location>
        <begin position="216"/>
        <end position="241"/>
    </location>
</feature>
<evidence type="ECO:0000256" key="1">
    <source>
        <dbReference type="ARBA" id="ARBA00006019"/>
    </source>
</evidence>
<evidence type="ECO:0000256" key="3">
    <source>
        <dbReference type="PROSITE-ProRule" id="PRU00330"/>
    </source>
</evidence>
<dbReference type="InterPro" id="IPR045093">
    <property type="entry name" value="Cullin"/>
</dbReference>
<dbReference type="PANTHER" id="PTHR11932">
    <property type="entry name" value="CULLIN"/>
    <property type="match status" value="1"/>
</dbReference>
<dbReference type="Gene3D" id="3.30.230.130">
    <property type="entry name" value="Cullin, Chain C, Domain 2"/>
    <property type="match status" value="1"/>
</dbReference>
<dbReference type="InterPro" id="IPR001373">
    <property type="entry name" value="Cullin_N"/>
</dbReference>
<feature type="domain" description="Cullin family profile" evidence="6">
    <location>
        <begin position="241"/>
        <end position="469"/>
    </location>
</feature>
<sequence>MEARQPVELEKGWGFMQVGINKLVRILENEPEEQFNAEQYMSLYTTIYNMCTQKPPHDYSEQLYAKYRDAFNSYITGKVLPSLLELKDEMLLRELFQRWNNHKLMVRWLSRFFNYLDRYYVLRHSLHPLKDVGLLCFRDLVYVKIRGKTKDALMRLIEREREGELVDRALIKNILGIFIETEDLARMYRLFHRIPKGLEPVAEIFKQHVDSEGSKLVKEVSEDVESKKQEAKGPSKDTGTPAEQQFVRSIIELHDKYLGGMEKLSDEAIEETLDKVVKLLAYISDKDLFSDGGHSHASADGAIPFHTCDFKCGSPHTPALACCARDQMEGMVTDLQLAREKQAQFEEWMASRNKTPPVDISVTVLTTGFWPTYKSIELALPQEMVAGVELFKEFYDIENKHRRLAWIYSLGTATLKGNFDARSIDMSMSTMQAAVCLLFNDAAELSYKEVQERTNMQDDDLVRLLHSLCCTKFKLLNKEPEGKTINKNDKFRHFFSFQLAPQVLQHQQLVMEVVQQLTRSFKPDFKLIKKRIEDLIQREYLERDSENPQMFKYLA</sequence>
<gene>
    <name evidence="7" type="ORF">DUNSADRAFT_5275</name>
</gene>
<comment type="caution">
    <text evidence="7">The sequence shown here is derived from an EMBL/GenBank/DDBJ whole genome shotgun (WGS) entry which is preliminary data.</text>
</comment>
<proteinExistence type="inferred from homology"/>
<reference evidence="7" key="1">
    <citation type="submission" date="2017-08" db="EMBL/GenBank/DDBJ databases">
        <authorList>
            <person name="Polle J.E."/>
            <person name="Barry K."/>
            <person name="Cushman J."/>
            <person name="Schmutz J."/>
            <person name="Tran D."/>
            <person name="Hathwaick L.T."/>
            <person name="Yim W.C."/>
            <person name="Jenkins J."/>
            <person name="Mckie-Krisberg Z.M."/>
            <person name="Prochnik S."/>
            <person name="Lindquist E."/>
            <person name="Dockter R.B."/>
            <person name="Adam C."/>
            <person name="Molina H."/>
            <person name="Bunkerborg J."/>
            <person name="Jin E."/>
            <person name="Buchheim M."/>
            <person name="Magnuson J."/>
        </authorList>
    </citation>
    <scope>NUCLEOTIDE SEQUENCE</scope>
    <source>
        <strain evidence="7">CCAP 19/18</strain>
    </source>
</reference>
<dbReference type="InterPro" id="IPR036317">
    <property type="entry name" value="Cullin_homology_sf"/>
</dbReference>
<dbReference type="Proteomes" id="UP000815325">
    <property type="component" value="Unassembled WGS sequence"/>
</dbReference>
<dbReference type="InterPro" id="IPR019559">
    <property type="entry name" value="Cullin_neddylation_domain"/>
</dbReference>
<dbReference type="Gene3D" id="1.20.1310.10">
    <property type="entry name" value="Cullin Repeats"/>
    <property type="match status" value="3"/>
</dbReference>
<dbReference type="SUPFAM" id="SSF75632">
    <property type="entry name" value="Cullin homology domain"/>
    <property type="match status" value="1"/>
</dbReference>
<feature type="compositionally biased region" description="Basic and acidic residues" evidence="5">
    <location>
        <begin position="216"/>
        <end position="235"/>
    </location>
</feature>
<accession>A0ABQ7GQK3</accession>
<dbReference type="Pfam" id="PF10557">
    <property type="entry name" value="Cullin_Nedd8"/>
    <property type="match status" value="1"/>
</dbReference>
<protein>
    <submittedName>
        <fullName evidence="7">Cullin-like 1 protein</fullName>
    </submittedName>
</protein>
<dbReference type="PROSITE" id="PS01256">
    <property type="entry name" value="CULLIN_1"/>
    <property type="match status" value="1"/>
</dbReference>
<keyword evidence="2" id="KW-0832">Ubl conjugation</keyword>
<keyword evidence="8" id="KW-1185">Reference proteome</keyword>
<dbReference type="SMART" id="SM00182">
    <property type="entry name" value="CULLIN"/>
    <property type="match status" value="1"/>
</dbReference>
<name>A0ABQ7GQK3_DUNSA</name>
<dbReference type="InterPro" id="IPR036390">
    <property type="entry name" value="WH_DNA-bd_sf"/>
</dbReference>
<organism evidence="7 8">
    <name type="scientific">Dunaliella salina</name>
    <name type="common">Green alga</name>
    <name type="synonym">Protococcus salinus</name>
    <dbReference type="NCBI Taxonomy" id="3046"/>
    <lineage>
        <taxon>Eukaryota</taxon>
        <taxon>Viridiplantae</taxon>
        <taxon>Chlorophyta</taxon>
        <taxon>core chlorophytes</taxon>
        <taxon>Chlorophyceae</taxon>
        <taxon>CS clade</taxon>
        <taxon>Chlamydomonadales</taxon>
        <taxon>Dunaliellaceae</taxon>
        <taxon>Dunaliella</taxon>
    </lineage>
</organism>
<dbReference type="Gene3D" id="1.10.10.10">
    <property type="entry name" value="Winged helix-like DNA-binding domain superfamily/Winged helix DNA-binding domain"/>
    <property type="match status" value="1"/>
</dbReference>
<evidence type="ECO:0000313" key="7">
    <source>
        <dbReference type="EMBL" id="KAF5836883.1"/>
    </source>
</evidence>
<evidence type="ECO:0000256" key="4">
    <source>
        <dbReference type="RuleBase" id="RU003829"/>
    </source>
</evidence>
<evidence type="ECO:0000259" key="6">
    <source>
        <dbReference type="PROSITE" id="PS50069"/>
    </source>
</evidence>
<dbReference type="InterPro" id="IPR016159">
    <property type="entry name" value="Cullin_repeat-like_dom_sf"/>
</dbReference>
<evidence type="ECO:0000313" key="8">
    <source>
        <dbReference type="Proteomes" id="UP000815325"/>
    </source>
</evidence>
<evidence type="ECO:0000256" key="5">
    <source>
        <dbReference type="SAM" id="MobiDB-lite"/>
    </source>
</evidence>
<comment type="similarity">
    <text evidence="1 3 4">Belongs to the cullin family.</text>
</comment>
<dbReference type="InterPro" id="IPR059120">
    <property type="entry name" value="Cullin-like_AB"/>
</dbReference>
<evidence type="ECO:0000256" key="2">
    <source>
        <dbReference type="ARBA" id="ARBA00022843"/>
    </source>
</evidence>
<dbReference type="Pfam" id="PF26557">
    <property type="entry name" value="Cullin_AB"/>
    <property type="match status" value="1"/>
</dbReference>
<dbReference type="EMBL" id="MU069638">
    <property type="protein sequence ID" value="KAF5836883.1"/>
    <property type="molecule type" value="Genomic_DNA"/>
</dbReference>
<dbReference type="SUPFAM" id="SSF46785">
    <property type="entry name" value="Winged helix' DNA-binding domain"/>
    <property type="match status" value="1"/>
</dbReference>
<dbReference type="InterPro" id="IPR016158">
    <property type="entry name" value="Cullin_homology"/>
</dbReference>